<keyword evidence="2" id="KW-0732">Signal</keyword>
<evidence type="ECO:0008006" key="5">
    <source>
        <dbReference type="Google" id="ProtNLM"/>
    </source>
</evidence>
<gene>
    <name evidence="3" type="ORF">SOCE26_103970</name>
</gene>
<sequence length="467" mass="48834">MSDPPLARRITRAFAAAVVCLTPAACATSATFTRPVPDHVSASVADALGDGVMHVHVITDSRAVTAVLHGMFRGPRFSYSEEVPESPSALPDEVGELCAALERSGAELLIVASDRVEYPPGEPEAQSLPSHGDEGGRRADEGNEAGGEPPAEPRNTACAQDEATQLEMRQRAAAEVVTDVQLVTGTVCAGSLAERRLPARLSVSPEQLRAQLTRLLQGSQVARTTGGWASVQLTPGASPAVGDEARAVGPGTQDNTTGMVTRVAEGRAEVVGLWPDRPYAAGDHVFFGGPLWSFSFTPEVRVSVPNAVNLGVDFEVFRTHHGPLMGIGLGWLVGVGDAARVGGSGAHIYGGYLLWLSPTRFGLYLRGDAGLGGAKVWGTEKPFGHVGIAAGLKWRVPSVMVLDASGGYDIGTSVTLGPEGSARPLSFAWHGPSARLTFAIDNQLLPRGTGSTEQMPCITVGCDEHAR</sequence>
<reference evidence="3 4" key="1">
    <citation type="submission" date="2015-09" db="EMBL/GenBank/DDBJ databases">
        <title>Sorangium comparison.</title>
        <authorList>
            <person name="Zaburannyi N."/>
            <person name="Bunk B."/>
            <person name="Overmann J."/>
            <person name="Mueller R."/>
        </authorList>
    </citation>
    <scope>NUCLEOTIDE SEQUENCE [LARGE SCALE GENOMIC DNA]</scope>
    <source>
        <strain evidence="3 4">So ce26</strain>
    </source>
</reference>
<name>A0A2L0FBC2_SORCE</name>
<feature type="region of interest" description="Disordered" evidence="1">
    <location>
        <begin position="118"/>
        <end position="156"/>
    </location>
</feature>
<evidence type="ECO:0000256" key="1">
    <source>
        <dbReference type="SAM" id="MobiDB-lite"/>
    </source>
</evidence>
<evidence type="ECO:0000313" key="3">
    <source>
        <dbReference type="EMBL" id="AUX48854.1"/>
    </source>
</evidence>
<proteinExistence type="predicted"/>
<protein>
    <recommendedName>
        <fullName evidence="5">Secreted protein</fullName>
    </recommendedName>
</protein>
<evidence type="ECO:0000256" key="2">
    <source>
        <dbReference type="SAM" id="SignalP"/>
    </source>
</evidence>
<feature type="signal peptide" evidence="2">
    <location>
        <begin position="1"/>
        <end position="27"/>
    </location>
</feature>
<organism evidence="3 4">
    <name type="scientific">Sorangium cellulosum</name>
    <name type="common">Polyangium cellulosum</name>
    <dbReference type="NCBI Taxonomy" id="56"/>
    <lineage>
        <taxon>Bacteria</taxon>
        <taxon>Pseudomonadati</taxon>
        <taxon>Myxococcota</taxon>
        <taxon>Polyangia</taxon>
        <taxon>Polyangiales</taxon>
        <taxon>Polyangiaceae</taxon>
        <taxon>Sorangium</taxon>
    </lineage>
</organism>
<feature type="compositionally biased region" description="Basic and acidic residues" evidence="1">
    <location>
        <begin position="131"/>
        <end position="141"/>
    </location>
</feature>
<dbReference type="Proteomes" id="UP000238348">
    <property type="component" value="Chromosome"/>
</dbReference>
<dbReference type="RefSeq" id="WP_104986646.1">
    <property type="nucleotide sequence ID" value="NZ_CP012673.1"/>
</dbReference>
<accession>A0A2L0FBC2</accession>
<dbReference type="AlphaFoldDB" id="A0A2L0FBC2"/>
<evidence type="ECO:0000313" key="4">
    <source>
        <dbReference type="Proteomes" id="UP000238348"/>
    </source>
</evidence>
<feature type="chain" id="PRO_5014694680" description="Secreted protein" evidence="2">
    <location>
        <begin position="28"/>
        <end position="467"/>
    </location>
</feature>
<dbReference type="EMBL" id="CP012673">
    <property type="protein sequence ID" value="AUX48854.1"/>
    <property type="molecule type" value="Genomic_DNA"/>
</dbReference>